<keyword evidence="4 7" id="KW-0560">Oxidoreductase</keyword>
<dbReference type="SUPFAM" id="SSF48264">
    <property type="entry name" value="Cytochrome P450"/>
    <property type="match status" value="1"/>
</dbReference>
<dbReference type="GO" id="GO:0004497">
    <property type="term" value="F:monooxygenase activity"/>
    <property type="evidence" value="ECO:0007669"/>
    <property type="project" value="UniProtKB-KW"/>
</dbReference>
<dbReference type="FunFam" id="1.10.630.10:FF:000007">
    <property type="entry name" value="Cytochrome P450 76C4"/>
    <property type="match status" value="1"/>
</dbReference>
<feature type="binding site" description="axial binding residue" evidence="6">
    <location>
        <position position="451"/>
    </location>
    <ligand>
        <name>heme</name>
        <dbReference type="ChEBI" id="CHEBI:30413"/>
    </ligand>
    <ligandPart>
        <name>Fe</name>
        <dbReference type="ChEBI" id="CHEBI:18248"/>
    </ligandPart>
</feature>
<dbReference type="GO" id="GO:0020037">
    <property type="term" value="F:heme binding"/>
    <property type="evidence" value="ECO:0007669"/>
    <property type="project" value="InterPro"/>
</dbReference>
<comment type="pathway">
    <text evidence="1">Aromatic compound metabolism; phenylpropanoid biosynthesis.</text>
</comment>
<evidence type="ECO:0000256" key="2">
    <source>
        <dbReference type="ARBA" id="ARBA00010617"/>
    </source>
</evidence>
<name>A0A0B4VFR8_PODPE</name>
<keyword evidence="3 6" id="KW-0479">Metal-binding</keyword>
<dbReference type="EC" id="1.14.21.-" evidence="9"/>
<dbReference type="UniPathway" id="UPA00711"/>
<evidence type="ECO:0000313" key="8">
    <source>
        <dbReference type="EMBL" id="AJD20226.1"/>
    </source>
</evidence>
<dbReference type="EC" id="1.14.13.71" evidence="8"/>
<dbReference type="EMBL" id="KJ786963">
    <property type="protein sequence ID" value="AJD20230.1"/>
    <property type="molecule type" value="mRNA"/>
</dbReference>
<proteinExistence type="evidence at transcript level"/>
<reference evidence="9" key="1">
    <citation type="journal article" date="2014" name="Mol. Biosyst.">
        <title>A multi-omics strategy resolves the elusive nature of alkaloids in Podophyllum species.</title>
        <authorList>
            <person name="Marques J.V."/>
            <person name="Dalisay D.S."/>
            <person name="Yang H."/>
            <person name="Lee C."/>
            <person name="Davin L.B."/>
            <person name="Lewis N.G."/>
        </authorList>
    </citation>
    <scope>NUCLEOTIDE SEQUENCE</scope>
    <source>
        <tissue evidence="9">Roots</tissue>
    </source>
</reference>
<dbReference type="PANTHER" id="PTHR47950:SF14">
    <property type="entry name" value="CYTOCHROME P450 76A2-LIKE ISOFORM X1"/>
    <property type="match status" value="1"/>
</dbReference>
<evidence type="ECO:0000256" key="6">
    <source>
        <dbReference type="PIRSR" id="PIRSR602401-1"/>
    </source>
</evidence>
<evidence type="ECO:0000256" key="7">
    <source>
        <dbReference type="RuleBase" id="RU000461"/>
    </source>
</evidence>
<dbReference type="Gene3D" id="1.10.630.10">
    <property type="entry name" value="Cytochrome P450"/>
    <property type="match status" value="1"/>
</dbReference>
<dbReference type="AlphaFoldDB" id="A0A0B4VFR8"/>
<comment type="cofactor">
    <cofactor evidence="6">
        <name>heme</name>
        <dbReference type="ChEBI" id="CHEBI:30413"/>
    </cofactor>
</comment>
<evidence type="ECO:0000256" key="1">
    <source>
        <dbReference type="ARBA" id="ARBA00004928"/>
    </source>
</evidence>
<keyword evidence="6 7" id="KW-0349">Heme</keyword>
<evidence type="ECO:0000313" key="9">
    <source>
        <dbReference type="EMBL" id="AJD20230.1"/>
    </source>
</evidence>
<evidence type="ECO:0000256" key="3">
    <source>
        <dbReference type="ARBA" id="ARBA00022723"/>
    </source>
</evidence>
<dbReference type="InterPro" id="IPR036396">
    <property type="entry name" value="Cyt_P450_sf"/>
</dbReference>
<comment type="similarity">
    <text evidence="2 7">Belongs to the cytochrome P450 family.</text>
</comment>
<dbReference type="GO" id="GO:0009699">
    <property type="term" value="P:phenylpropanoid biosynthetic process"/>
    <property type="evidence" value="ECO:0007669"/>
    <property type="project" value="UniProtKB-UniPathway"/>
</dbReference>
<dbReference type="PRINTS" id="PR00463">
    <property type="entry name" value="EP450I"/>
</dbReference>
<organism evidence="9">
    <name type="scientific">Podophyllum peltatum</name>
    <name type="common">American mandrake</name>
    <dbReference type="NCBI Taxonomy" id="35933"/>
    <lineage>
        <taxon>Eukaryota</taxon>
        <taxon>Viridiplantae</taxon>
        <taxon>Streptophyta</taxon>
        <taxon>Embryophyta</taxon>
        <taxon>Tracheophyta</taxon>
        <taxon>Spermatophyta</taxon>
        <taxon>Magnoliopsida</taxon>
        <taxon>Ranunculales</taxon>
        <taxon>Berberidaceae</taxon>
        <taxon>Podophylloideae</taxon>
        <taxon>Podophylleae</taxon>
        <taxon>Podophyllum</taxon>
    </lineage>
</organism>
<dbReference type="Pfam" id="PF00067">
    <property type="entry name" value="p450"/>
    <property type="match status" value="1"/>
</dbReference>
<dbReference type="PRINTS" id="PR00385">
    <property type="entry name" value="P450"/>
</dbReference>
<dbReference type="GO" id="GO:0016705">
    <property type="term" value="F:oxidoreductase activity, acting on paired donors, with incorporation or reduction of molecular oxygen"/>
    <property type="evidence" value="ECO:0007669"/>
    <property type="project" value="InterPro"/>
</dbReference>
<dbReference type="InterPro" id="IPR001128">
    <property type="entry name" value="Cyt_P450"/>
</dbReference>
<gene>
    <name evidence="9" type="primary">CS</name>
    <name evidence="8" type="synonym">NMC3H</name>
</gene>
<keyword evidence="7" id="KW-0503">Monooxygenase</keyword>
<dbReference type="PANTHER" id="PTHR47950">
    <property type="entry name" value="CYTOCHROME P450, FAMILY 76, SUBFAMILY C, POLYPEPTIDE 5-RELATED"/>
    <property type="match status" value="1"/>
</dbReference>
<dbReference type="CDD" id="cd11073">
    <property type="entry name" value="CYP76-like"/>
    <property type="match status" value="1"/>
</dbReference>
<accession>A0A0B4VFR8</accession>
<dbReference type="PROSITE" id="PS00086">
    <property type="entry name" value="CYTOCHROME_P450"/>
    <property type="match status" value="1"/>
</dbReference>
<dbReference type="InterPro" id="IPR017972">
    <property type="entry name" value="Cyt_P450_CS"/>
</dbReference>
<sequence>MEWDLILLVFSTVCLATAFLLLIPSRIKPKPNAGSRKLPPGPPGWPLFGNMFDLGSTPNEALANLSKKYGPVLWLRLGLQNTIVISSTEAAMEMFKNHDLTFVNRNITEALRVHSYHQGAISTMNYGPYWRMLRRITTTELFSNNRIDNSENLRQKCVDNMIKWISNESMEKGVVEIAHFISLMSFNVIGNLMLSRDLVDPSSIRAAEFFTAAEKVVQCIGAPNMADLFPFLRWLDPQGIKKKMKQSLGKALQVATGFVKERIAQRESKSEESNNKDLLDVLLEFQGNQKDGEPATISETNINILMLELFTAATDTITSTMEWAITELLRNPSTMKKVEDELEHIVGKNKKVEEGDIEKLHFLQAVVKETLRLHPPVPLLIPRRSMEDRELMGYSIPKNTQVLVNVWAMGRDPSSWDDPLVFKPERFLGSDIDYKGQHFQLLPFGSGRRMCVGLPLAHRVLHFALASLIQSFEWALEEGVKPEGMDMTGTFGALRKAQPLKVVVQPRTNL</sequence>
<dbReference type="EMBL" id="KJ786959">
    <property type="protein sequence ID" value="AJD20226.1"/>
    <property type="molecule type" value="mRNA"/>
</dbReference>
<dbReference type="GO" id="GO:0005506">
    <property type="term" value="F:iron ion binding"/>
    <property type="evidence" value="ECO:0007669"/>
    <property type="project" value="InterPro"/>
</dbReference>
<evidence type="ECO:0000256" key="4">
    <source>
        <dbReference type="ARBA" id="ARBA00023002"/>
    </source>
</evidence>
<protein>
    <submittedName>
        <fullName evidence="9">Corytuberine synthase</fullName>
        <ecNumber evidence="9">1.14.21.-</ecNumber>
    </submittedName>
    <submittedName>
        <fullName evidence="8">Putative N-methylcoclaurine 3-hydroxylase</fullName>
        <ecNumber evidence="8">1.14.13.71</ecNumber>
    </submittedName>
</protein>
<evidence type="ECO:0000256" key="5">
    <source>
        <dbReference type="ARBA" id="ARBA00023004"/>
    </source>
</evidence>
<dbReference type="InterPro" id="IPR002401">
    <property type="entry name" value="Cyt_P450_E_grp-I"/>
</dbReference>
<keyword evidence="5 6" id="KW-0408">Iron</keyword>